<evidence type="ECO:0000313" key="2">
    <source>
        <dbReference type="EMBL" id="KAA0047205.1"/>
    </source>
</evidence>
<dbReference type="Proteomes" id="UP000321393">
    <property type="component" value="Unassembled WGS sequence"/>
</dbReference>
<dbReference type="AlphaFoldDB" id="A0A5A7U0N5"/>
<gene>
    <name evidence="2" type="ORF">E6C27_scaffold83G00890</name>
</gene>
<name>A0A5A7U0N5_CUCMM</name>
<dbReference type="EMBL" id="SSTE01013280">
    <property type="protein sequence ID" value="KAA0047205.1"/>
    <property type="molecule type" value="Genomic_DNA"/>
</dbReference>
<evidence type="ECO:0000256" key="1">
    <source>
        <dbReference type="SAM" id="MobiDB-lite"/>
    </source>
</evidence>
<sequence length="297" mass="32773">MLKIKIFGLRRERIEIFVKEETLASHRRRRPSLLRQSSPLTVCHRTVEPIATQPSRRPQSSVSSADNLRGSEANPRLASRFLPPTSAAKPVVASRPISHIVARRAPVVEAREAQSHRASTTRAAQLYPTASPLCVNSSDPHRAAPELIPAFQAELISTFQAEQIPAFLVEPICLSFSRQPAPVLAPILPIRVVPAWMSFVITTYLGLRSPTGPPVWHGYRYDSSDSTGSSQPDCLRVSSGFATDQYVLGAPSGHQRLDSVPTGAHVARVRERARYWVGAEVRARASWRVTRSDRGEP</sequence>
<organism evidence="2 3">
    <name type="scientific">Cucumis melo var. makuwa</name>
    <name type="common">Oriental melon</name>
    <dbReference type="NCBI Taxonomy" id="1194695"/>
    <lineage>
        <taxon>Eukaryota</taxon>
        <taxon>Viridiplantae</taxon>
        <taxon>Streptophyta</taxon>
        <taxon>Embryophyta</taxon>
        <taxon>Tracheophyta</taxon>
        <taxon>Spermatophyta</taxon>
        <taxon>Magnoliopsida</taxon>
        <taxon>eudicotyledons</taxon>
        <taxon>Gunneridae</taxon>
        <taxon>Pentapetalae</taxon>
        <taxon>rosids</taxon>
        <taxon>fabids</taxon>
        <taxon>Cucurbitales</taxon>
        <taxon>Cucurbitaceae</taxon>
        <taxon>Benincaseae</taxon>
        <taxon>Cucumis</taxon>
    </lineage>
</organism>
<feature type="region of interest" description="Disordered" evidence="1">
    <location>
        <begin position="47"/>
        <end position="80"/>
    </location>
</feature>
<protein>
    <submittedName>
        <fullName evidence="2">Uncharacterized protein</fullName>
    </submittedName>
</protein>
<proteinExistence type="predicted"/>
<feature type="compositionally biased region" description="Low complexity" evidence="1">
    <location>
        <begin position="53"/>
        <end position="64"/>
    </location>
</feature>
<evidence type="ECO:0000313" key="3">
    <source>
        <dbReference type="Proteomes" id="UP000321393"/>
    </source>
</evidence>
<accession>A0A5A7U0N5</accession>
<reference evidence="2 3" key="1">
    <citation type="submission" date="2019-08" db="EMBL/GenBank/DDBJ databases">
        <title>Draft genome sequences of two oriental melons (Cucumis melo L. var makuwa).</title>
        <authorList>
            <person name="Kwon S.-Y."/>
        </authorList>
    </citation>
    <scope>NUCLEOTIDE SEQUENCE [LARGE SCALE GENOMIC DNA]</scope>
    <source>
        <strain evidence="3">cv. SW 3</strain>
        <tissue evidence="2">Leaf</tissue>
    </source>
</reference>
<comment type="caution">
    <text evidence="2">The sequence shown here is derived from an EMBL/GenBank/DDBJ whole genome shotgun (WGS) entry which is preliminary data.</text>
</comment>